<accession>A0A5S4VJU2</accession>
<dbReference type="PROSITE" id="PS51257">
    <property type="entry name" value="PROKAR_LIPOPROTEIN"/>
    <property type="match status" value="1"/>
</dbReference>
<dbReference type="EMBL" id="VSSB01000001">
    <property type="protein sequence ID" value="TYL54415.1"/>
    <property type="molecule type" value="Genomic_DNA"/>
</dbReference>
<organism evidence="2 3">
    <name type="scientific">Agromyces mariniharenae</name>
    <dbReference type="NCBI Taxonomy" id="2604423"/>
    <lineage>
        <taxon>Bacteria</taxon>
        <taxon>Bacillati</taxon>
        <taxon>Actinomycetota</taxon>
        <taxon>Actinomycetes</taxon>
        <taxon>Micrococcales</taxon>
        <taxon>Microbacteriaceae</taxon>
        <taxon>Agromyces</taxon>
    </lineage>
</organism>
<evidence type="ECO:0008006" key="4">
    <source>
        <dbReference type="Google" id="ProtNLM"/>
    </source>
</evidence>
<protein>
    <recommendedName>
        <fullName evidence="4">DNA modification methylase</fullName>
    </recommendedName>
</protein>
<evidence type="ECO:0000256" key="1">
    <source>
        <dbReference type="SAM" id="SignalP"/>
    </source>
</evidence>
<evidence type="ECO:0000313" key="2">
    <source>
        <dbReference type="EMBL" id="TYL54415.1"/>
    </source>
</evidence>
<proteinExistence type="predicted"/>
<reference evidence="2 3" key="1">
    <citation type="submission" date="2019-08" db="EMBL/GenBank/DDBJ databases">
        <authorList>
            <person name="Hu J."/>
        </authorList>
    </citation>
    <scope>NUCLEOTIDE SEQUENCE [LARGE SCALE GENOMIC DNA]</scope>
    <source>
        <strain evidence="2 3">NEAU-184</strain>
    </source>
</reference>
<dbReference type="RefSeq" id="WP_148733947.1">
    <property type="nucleotide sequence ID" value="NZ_VSSB01000001.1"/>
</dbReference>
<keyword evidence="3" id="KW-1185">Reference proteome</keyword>
<dbReference type="AlphaFoldDB" id="A0A5S4VJU2"/>
<name>A0A5S4VJU2_9MICO</name>
<evidence type="ECO:0000313" key="3">
    <source>
        <dbReference type="Proteomes" id="UP000325243"/>
    </source>
</evidence>
<comment type="caution">
    <text evidence="2">The sequence shown here is derived from an EMBL/GenBank/DDBJ whole genome shotgun (WGS) entry which is preliminary data.</text>
</comment>
<gene>
    <name evidence="2" type="ORF">FYC51_12765</name>
</gene>
<sequence length="154" mass="15740">MKARLAASAALAIVLALGASGCAMLTYQATTEKYEPSDGVSADVGDLDLRNILIVSEDGDEGTLVMTVVNTGADDATLGVQVGEGGGDVTEIEVEAGQTVVLGSEDEEKVVLEGLDAEVGGLALLFFQAGDAEGLEKQVPVLDSRLPEYADLAP</sequence>
<feature type="signal peptide" evidence="1">
    <location>
        <begin position="1"/>
        <end position="25"/>
    </location>
</feature>
<feature type="chain" id="PRO_5039388647" description="DNA modification methylase" evidence="1">
    <location>
        <begin position="26"/>
        <end position="154"/>
    </location>
</feature>
<keyword evidence="1" id="KW-0732">Signal</keyword>
<dbReference type="Proteomes" id="UP000325243">
    <property type="component" value="Unassembled WGS sequence"/>
</dbReference>